<dbReference type="PANTHER" id="PTHR33398:SF1">
    <property type="entry name" value="SMALL RIBOSOMAL SUBUNIT PROTEIN BS20C"/>
    <property type="match status" value="1"/>
</dbReference>
<dbReference type="GO" id="GO:0070181">
    <property type="term" value="F:small ribosomal subunit rRNA binding"/>
    <property type="evidence" value="ECO:0007669"/>
    <property type="project" value="TreeGrafter"/>
</dbReference>
<keyword evidence="2" id="KW-0699">rRNA-binding</keyword>
<name>A0A173G017_GASCM</name>
<dbReference type="RefSeq" id="YP_009257536.1">
    <property type="nucleotide sequence ID" value="NC_030338.1"/>
</dbReference>
<dbReference type="Pfam" id="PF01649">
    <property type="entry name" value="Ribosomal_S20p"/>
    <property type="match status" value="1"/>
</dbReference>
<dbReference type="GO" id="GO:0003735">
    <property type="term" value="F:structural constituent of ribosome"/>
    <property type="evidence" value="ECO:0007669"/>
    <property type="project" value="InterPro"/>
</dbReference>
<dbReference type="PANTHER" id="PTHR33398">
    <property type="entry name" value="30S RIBOSOMAL PROTEIN S20"/>
    <property type="match status" value="1"/>
</dbReference>
<keyword evidence="5" id="KW-0687">Ribonucleoprotein</keyword>
<dbReference type="NCBIfam" id="TIGR00029">
    <property type="entry name" value="S20"/>
    <property type="match status" value="1"/>
</dbReference>
<evidence type="ECO:0000256" key="5">
    <source>
        <dbReference type="ARBA" id="ARBA00023274"/>
    </source>
</evidence>
<dbReference type="EMBL" id="KU053957">
    <property type="protein sequence ID" value="ANH09619.1"/>
    <property type="molecule type" value="Genomic_DNA"/>
</dbReference>
<evidence type="ECO:0000256" key="1">
    <source>
        <dbReference type="ARBA" id="ARBA00007634"/>
    </source>
</evidence>
<keyword evidence="3" id="KW-0694">RNA-binding</keyword>
<dbReference type="AlphaFoldDB" id="A0A173G017"/>
<proteinExistence type="inferred from homology"/>
<dbReference type="InterPro" id="IPR036510">
    <property type="entry name" value="Ribosomal_bS20_sf"/>
</dbReference>
<sequence>MSKNLSAFKKVQISLRNRARNKVYKSSIKTLIKKYTLNLQNNTTADISYHKLNLSAAYHRIDKAVKRGVLHKNNAARKKAHLARAMKKFLNL</sequence>
<dbReference type="GO" id="GO:0006412">
    <property type="term" value="P:translation"/>
    <property type="evidence" value="ECO:0007669"/>
    <property type="project" value="InterPro"/>
</dbReference>
<evidence type="ECO:0000256" key="4">
    <source>
        <dbReference type="ARBA" id="ARBA00022980"/>
    </source>
</evidence>
<protein>
    <submittedName>
        <fullName evidence="6">Ribosomal protein S20</fullName>
    </submittedName>
</protein>
<dbReference type="GeneID" id="27983185"/>
<dbReference type="SUPFAM" id="SSF46992">
    <property type="entry name" value="Ribosomal protein S20"/>
    <property type="match status" value="1"/>
</dbReference>
<dbReference type="GO" id="GO:0015935">
    <property type="term" value="C:small ribosomal subunit"/>
    <property type="evidence" value="ECO:0007669"/>
    <property type="project" value="TreeGrafter"/>
</dbReference>
<dbReference type="Gene3D" id="1.20.58.110">
    <property type="entry name" value="Ribosomal protein S20"/>
    <property type="match status" value="1"/>
</dbReference>
<accession>A0A173G017</accession>
<evidence type="ECO:0000313" key="6">
    <source>
        <dbReference type="EMBL" id="ANH09619.1"/>
    </source>
</evidence>
<dbReference type="HAMAP" id="MF_00500">
    <property type="entry name" value="Ribosomal_bS20"/>
    <property type="match status" value="1"/>
</dbReference>
<reference evidence="6" key="1">
    <citation type="submission" date="2015-11" db="EMBL/GenBank/DDBJ databases">
        <authorList>
            <person name="Zhang Y."/>
            <person name="Guo Z."/>
        </authorList>
    </citation>
    <scope>NUCLEOTIDE SEQUENCE</scope>
</reference>
<keyword evidence="6" id="KW-0934">Plastid</keyword>
<organism evidence="6">
    <name type="scientific">Gastroclonium compressum</name>
    <name type="common">Red alga</name>
    <name type="synonym">Coeloseira compressa</name>
    <dbReference type="NCBI Taxonomy" id="1852973"/>
    <lineage>
        <taxon>Eukaryota</taxon>
        <taxon>Rhodophyta</taxon>
        <taxon>Florideophyceae</taxon>
        <taxon>Rhodymeniophycidae</taxon>
        <taxon>Rhodymeniales</taxon>
        <taxon>Champiaceae</taxon>
        <taxon>Coeloseira</taxon>
    </lineage>
</organism>
<reference evidence="6" key="2">
    <citation type="submission" date="2016-06" db="EMBL/GenBank/DDBJ databases">
        <title>Genomic and phylogenetic analysis of Gastroclonium compressum supports its reinstatement to Coeloseira (Champiaceae, Rhodophyta).</title>
        <authorList>
            <person name="Kilpatrick Z."/>
            <person name="Hughey J.R."/>
        </authorList>
    </citation>
    <scope>NUCLEOTIDE SEQUENCE</scope>
</reference>
<evidence type="ECO:0000256" key="3">
    <source>
        <dbReference type="ARBA" id="ARBA00022884"/>
    </source>
</evidence>
<keyword evidence="4 6" id="KW-0689">Ribosomal protein</keyword>
<evidence type="ECO:0000256" key="2">
    <source>
        <dbReference type="ARBA" id="ARBA00022730"/>
    </source>
</evidence>
<gene>
    <name evidence="6" type="primary">rps20</name>
</gene>
<dbReference type="InterPro" id="IPR002583">
    <property type="entry name" value="Ribosomal_bS20"/>
</dbReference>
<geneLocation type="plastid" evidence="6"/>
<comment type="similarity">
    <text evidence="1">Belongs to the bacterial ribosomal protein bS20 family.</text>
</comment>